<feature type="domain" description="3-dehydroquinate synthase N-terminal" evidence="7">
    <location>
        <begin position="65"/>
        <end position="177"/>
    </location>
</feature>
<keyword evidence="5" id="KW-0456">Lyase</keyword>
<dbReference type="PANTHER" id="PTHR43622:SF1">
    <property type="entry name" value="3-DEHYDROQUINATE SYNTHASE"/>
    <property type="match status" value="1"/>
</dbReference>
<evidence type="ECO:0000259" key="8">
    <source>
        <dbReference type="Pfam" id="PF24621"/>
    </source>
</evidence>
<dbReference type="GO" id="GO:0003856">
    <property type="term" value="F:3-dehydroquinate synthase activity"/>
    <property type="evidence" value="ECO:0007669"/>
    <property type="project" value="TreeGrafter"/>
</dbReference>
<dbReference type="Gene3D" id="1.20.1090.10">
    <property type="entry name" value="Dehydroquinate synthase-like - alpha domain"/>
    <property type="match status" value="1"/>
</dbReference>
<dbReference type="PANTHER" id="PTHR43622">
    <property type="entry name" value="3-DEHYDROQUINATE SYNTHASE"/>
    <property type="match status" value="1"/>
</dbReference>
<evidence type="ECO:0000256" key="3">
    <source>
        <dbReference type="ARBA" id="ARBA00022723"/>
    </source>
</evidence>
<sequence>MSNALSEFSLDENRIFYGRDSLLRLDKFLKEGFYSKIFVLVDNNTHKYCLPHLLSNITLSDHNLIKIPFGEENKTIETCIYIWQKMTELGADRKSLVINLGGGVLTDMGSFACSCFKRGVRFVNIPTNLLSMVDACFGGKTGIDFRGLKNHIGLFSHPVKVAIDVTFLESLSAKQLRSGFSEVIKHALIYDEKMWEEIRSIRHISPKNIEKFIPKSIDIKSCIVRVDPREKGPRKALNFGHTIGHAIESLYLNDPNKKTLLHGEAIAIGMIAEAYISHIKLGLPICSVQEIEEYIFSVHELVYIDKFDFSSVIELIKYDKKNELGTNSFSLLCQIGKCQTDISVEADIISQSLLYYNRKRSSI</sequence>
<name>A0A1J1DWR4_9FLAO</name>
<dbReference type="Pfam" id="PF24621">
    <property type="entry name" value="DHQS_C"/>
    <property type="match status" value="1"/>
</dbReference>
<feature type="domain" description="3-dehydroquinate synthase C-terminal" evidence="8">
    <location>
        <begin position="179"/>
        <end position="322"/>
    </location>
</feature>
<dbReference type="RefSeq" id="WP_096685151.1">
    <property type="nucleotide sequence ID" value="NZ_AP014564.1"/>
</dbReference>
<dbReference type="GO" id="GO:0046872">
    <property type="term" value="F:metal ion binding"/>
    <property type="evidence" value="ECO:0007669"/>
    <property type="project" value="UniProtKB-KW"/>
</dbReference>
<dbReference type="GO" id="GO:0009073">
    <property type="term" value="P:aromatic amino acid family biosynthetic process"/>
    <property type="evidence" value="ECO:0007669"/>
    <property type="project" value="InterPro"/>
</dbReference>
<dbReference type="KEGG" id="ise:JBKA6_0285"/>
<dbReference type="InterPro" id="IPR030960">
    <property type="entry name" value="DHQS/DOIS_N"/>
</dbReference>
<reference evidence="9 10" key="1">
    <citation type="submission" date="2014-03" db="EMBL/GenBank/DDBJ databases">
        <title>complete genome sequence of Flavobacteriaceae bacterium JBKA-6.</title>
        <authorList>
            <person name="Takano T."/>
            <person name="Nakamura Y."/>
            <person name="Takuma S."/>
            <person name="Yasuike M."/>
            <person name="Matsuyama T."/>
            <person name="Sakai T."/>
            <person name="Fujiwara A."/>
            <person name="Kimoto K."/>
            <person name="Fukuda Y."/>
            <person name="Kondo H."/>
            <person name="Hirono I."/>
            <person name="Nakayasu C."/>
        </authorList>
    </citation>
    <scope>NUCLEOTIDE SEQUENCE [LARGE SCALE GENOMIC DNA]</scope>
    <source>
        <strain evidence="9 10">JBKA-6</strain>
    </source>
</reference>
<proteinExistence type="predicted"/>
<dbReference type="OrthoDB" id="9806583at2"/>
<dbReference type="AlphaFoldDB" id="A0A1J1DWR4"/>
<evidence type="ECO:0000256" key="4">
    <source>
        <dbReference type="ARBA" id="ARBA00023027"/>
    </source>
</evidence>
<evidence type="ECO:0000256" key="6">
    <source>
        <dbReference type="ARBA" id="ARBA00023285"/>
    </source>
</evidence>
<comment type="cofactor">
    <cofactor evidence="1">
        <name>NAD(+)</name>
        <dbReference type="ChEBI" id="CHEBI:57540"/>
    </cofactor>
</comment>
<organism evidence="9 10">
    <name type="scientific">Ichthyobacterium seriolicida</name>
    <dbReference type="NCBI Taxonomy" id="242600"/>
    <lineage>
        <taxon>Bacteria</taxon>
        <taxon>Pseudomonadati</taxon>
        <taxon>Bacteroidota</taxon>
        <taxon>Flavobacteriia</taxon>
        <taxon>Flavobacteriales</taxon>
        <taxon>Ichthyobacteriaceae</taxon>
        <taxon>Ichthyobacterium</taxon>
    </lineage>
</organism>
<accession>A0A1J1DWR4</accession>
<dbReference type="PIRSF" id="PIRSF001455">
    <property type="entry name" value="DHQ_synth"/>
    <property type="match status" value="1"/>
</dbReference>
<gene>
    <name evidence="9" type="ORF">JBKA6_0285</name>
</gene>
<dbReference type="InterPro" id="IPR050071">
    <property type="entry name" value="Dehydroquinate_synthase"/>
</dbReference>
<comment type="cofactor">
    <cofactor evidence="2">
        <name>Co(2+)</name>
        <dbReference type="ChEBI" id="CHEBI:48828"/>
    </cofactor>
</comment>
<evidence type="ECO:0000313" key="9">
    <source>
        <dbReference type="EMBL" id="BAV94298.1"/>
    </source>
</evidence>
<dbReference type="SUPFAM" id="SSF56796">
    <property type="entry name" value="Dehydroquinate synthase-like"/>
    <property type="match status" value="1"/>
</dbReference>
<dbReference type="Gene3D" id="3.40.50.1970">
    <property type="match status" value="1"/>
</dbReference>
<dbReference type="CDD" id="cd08195">
    <property type="entry name" value="DHQS"/>
    <property type="match status" value="1"/>
</dbReference>
<dbReference type="Pfam" id="PF01761">
    <property type="entry name" value="DHQ_synthase"/>
    <property type="match status" value="1"/>
</dbReference>
<dbReference type="InterPro" id="IPR056179">
    <property type="entry name" value="DHQS_C"/>
</dbReference>
<keyword evidence="4" id="KW-0520">NAD</keyword>
<protein>
    <submittedName>
        <fullName evidence="9">3-dehydroquinate synthase</fullName>
    </submittedName>
</protein>
<evidence type="ECO:0000256" key="5">
    <source>
        <dbReference type="ARBA" id="ARBA00023239"/>
    </source>
</evidence>
<keyword evidence="3" id="KW-0479">Metal-binding</keyword>
<keyword evidence="10" id="KW-1185">Reference proteome</keyword>
<evidence type="ECO:0000256" key="1">
    <source>
        <dbReference type="ARBA" id="ARBA00001911"/>
    </source>
</evidence>
<evidence type="ECO:0000256" key="2">
    <source>
        <dbReference type="ARBA" id="ARBA00001941"/>
    </source>
</evidence>
<evidence type="ECO:0000313" key="10">
    <source>
        <dbReference type="Proteomes" id="UP000243197"/>
    </source>
</evidence>
<keyword evidence="6" id="KW-0170">Cobalt</keyword>
<dbReference type="Proteomes" id="UP000243197">
    <property type="component" value="Chromosome"/>
</dbReference>
<evidence type="ECO:0000259" key="7">
    <source>
        <dbReference type="Pfam" id="PF01761"/>
    </source>
</evidence>
<dbReference type="EMBL" id="AP014564">
    <property type="protein sequence ID" value="BAV94298.1"/>
    <property type="molecule type" value="Genomic_DNA"/>
</dbReference>
<dbReference type="InterPro" id="IPR030963">
    <property type="entry name" value="DHQ_synth_fam"/>
</dbReference>